<evidence type="ECO:0000256" key="2">
    <source>
        <dbReference type="ARBA" id="ARBA00022692"/>
    </source>
</evidence>
<dbReference type="Proteomes" id="UP000612055">
    <property type="component" value="Unassembled WGS sequence"/>
</dbReference>
<feature type="compositionally biased region" description="Acidic residues" evidence="5">
    <location>
        <begin position="1479"/>
        <end position="1489"/>
    </location>
</feature>
<feature type="region of interest" description="Disordered" evidence="5">
    <location>
        <begin position="1479"/>
        <end position="1499"/>
    </location>
</feature>
<keyword evidence="7" id="KW-0732">Signal</keyword>
<feature type="compositionally biased region" description="Polar residues" evidence="5">
    <location>
        <begin position="1539"/>
        <end position="1553"/>
    </location>
</feature>
<gene>
    <name evidence="9" type="ORF">HYH03_008013</name>
</gene>
<protein>
    <recommendedName>
        <fullName evidence="8">Polycystin cation channel PKD1/PKD2 domain-containing protein</fullName>
    </recommendedName>
</protein>
<name>A0A835Y351_9CHLO</name>
<dbReference type="InterPro" id="IPR051223">
    <property type="entry name" value="Polycystin"/>
</dbReference>
<comment type="caution">
    <text evidence="9">The sequence shown here is derived from an EMBL/GenBank/DDBJ whole genome shotgun (WGS) entry which is preliminary data.</text>
</comment>
<evidence type="ECO:0000256" key="3">
    <source>
        <dbReference type="ARBA" id="ARBA00022989"/>
    </source>
</evidence>
<feature type="region of interest" description="Disordered" evidence="5">
    <location>
        <begin position="1539"/>
        <end position="1564"/>
    </location>
</feature>
<keyword evidence="3 6" id="KW-1133">Transmembrane helix</keyword>
<feature type="transmembrane region" description="Helical" evidence="6">
    <location>
        <begin position="1198"/>
        <end position="1217"/>
    </location>
</feature>
<evidence type="ECO:0000256" key="5">
    <source>
        <dbReference type="SAM" id="MobiDB-lite"/>
    </source>
</evidence>
<dbReference type="Pfam" id="PF08016">
    <property type="entry name" value="PKD_channel"/>
    <property type="match status" value="1"/>
</dbReference>
<dbReference type="EMBL" id="JAEHOE010000035">
    <property type="protein sequence ID" value="KAG2493793.1"/>
    <property type="molecule type" value="Genomic_DNA"/>
</dbReference>
<accession>A0A835Y351</accession>
<organism evidence="9 10">
    <name type="scientific">Edaphochlamys debaryana</name>
    <dbReference type="NCBI Taxonomy" id="47281"/>
    <lineage>
        <taxon>Eukaryota</taxon>
        <taxon>Viridiplantae</taxon>
        <taxon>Chlorophyta</taxon>
        <taxon>core chlorophytes</taxon>
        <taxon>Chlorophyceae</taxon>
        <taxon>CS clade</taxon>
        <taxon>Chlamydomonadales</taxon>
        <taxon>Chlamydomonadales incertae sedis</taxon>
        <taxon>Edaphochlamys</taxon>
    </lineage>
</organism>
<feature type="transmembrane region" description="Helical" evidence="6">
    <location>
        <begin position="1123"/>
        <end position="1143"/>
    </location>
</feature>
<dbReference type="OrthoDB" id="2017723at2759"/>
<proteinExistence type="predicted"/>
<feature type="chain" id="PRO_5032293748" description="Polycystin cation channel PKD1/PKD2 domain-containing protein" evidence="7">
    <location>
        <begin position="20"/>
        <end position="1564"/>
    </location>
</feature>
<evidence type="ECO:0000256" key="6">
    <source>
        <dbReference type="SAM" id="Phobius"/>
    </source>
</evidence>
<reference evidence="9" key="1">
    <citation type="journal article" date="2020" name="bioRxiv">
        <title>Comparative genomics of Chlamydomonas.</title>
        <authorList>
            <person name="Craig R.J."/>
            <person name="Hasan A.R."/>
            <person name="Ness R.W."/>
            <person name="Keightley P.D."/>
        </authorList>
    </citation>
    <scope>NUCLEOTIDE SEQUENCE</scope>
    <source>
        <strain evidence="9">CCAP 11/70</strain>
    </source>
</reference>
<evidence type="ECO:0000313" key="9">
    <source>
        <dbReference type="EMBL" id="KAG2493793.1"/>
    </source>
</evidence>
<comment type="subcellular location">
    <subcellularLocation>
        <location evidence="1">Membrane</location>
        <topology evidence="1">Multi-pass membrane protein</topology>
    </subcellularLocation>
</comment>
<feature type="transmembrane region" description="Helical" evidence="6">
    <location>
        <begin position="1311"/>
        <end position="1329"/>
    </location>
</feature>
<evidence type="ECO:0000259" key="8">
    <source>
        <dbReference type="Pfam" id="PF08016"/>
    </source>
</evidence>
<keyword evidence="10" id="KW-1185">Reference proteome</keyword>
<dbReference type="GO" id="GO:0016020">
    <property type="term" value="C:membrane"/>
    <property type="evidence" value="ECO:0007669"/>
    <property type="project" value="UniProtKB-SubCell"/>
</dbReference>
<keyword evidence="4 6" id="KW-0472">Membrane</keyword>
<evidence type="ECO:0000256" key="1">
    <source>
        <dbReference type="ARBA" id="ARBA00004141"/>
    </source>
</evidence>
<feature type="transmembrane region" description="Helical" evidence="6">
    <location>
        <begin position="1238"/>
        <end position="1260"/>
    </location>
</feature>
<feature type="transmembrane region" description="Helical" evidence="6">
    <location>
        <begin position="1083"/>
        <end position="1102"/>
    </location>
</feature>
<dbReference type="PANTHER" id="PTHR10877:SF183">
    <property type="entry name" value="AT14535P-RELATED"/>
    <property type="match status" value="1"/>
</dbReference>
<evidence type="ECO:0000256" key="7">
    <source>
        <dbReference type="SAM" id="SignalP"/>
    </source>
</evidence>
<evidence type="ECO:0000256" key="4">
    <source>
        <dbReference type="ARBA" id="ARBA00023136"/>
    </source>
</evidence>
<feature type="signal peptide" evidence="7">
    <location>
        <begin position="1"/>
        <end position="19"/>
    </location>
</feature>
<evidence type="ECO:0000313" key="10">
    <source>
        <dbReference type="Proteomes" id="UP000612055"/>
    </source>
</evidence>
<dbReference type="Gene3D" id="1.10.287.70">
    <property type="match status" value="1"/>
</dbReference>
<dbReference type="InterPro" id="IPR013122">
    <property type="entry name" value="PKD1_2_channel"/>
</dbReference>
<sequence>MFLFFVGWYLAVLYLERNAQVAYKVHNTVESVVVPRDKNMQDTDAVYTWLNGLLTEVWKDPVCGDGLCEAPFEFASYSRFGCRADCGKLSEVQNLTQIQVDIYYDFSHPVGSIPASDLMQQASWNLCPVATAYSTDCYFDSDVEFDRLSGVQNYAIDDTPDGQWNLVVRRDIFNKIRGAVRDTTLVVAAGYYAKVYTAAASAVAEQTFELQLLEQARNLTQLDFWSYADTYIRSNYTNASDYNAAADWIRNSTCLCDTMVNGTLATDPLFNSSAMLLYLNQSVARTNRDAAFSLSLDQYKADTFYCPNGVAGIIPSQWVTANDSSGNTTKVMTALDTNITARSDWCTNGLALSLAWRTNFTNTIQRLLIERRLGDQRTTGKIAMRNLVSQNMRTYMIANDPELIPPVFTTPRGTVALQDPINARIDFLQELYVTGVKYQTEPQKAALNMTRRIVYNTAVHLLDLRPRAQARMDEVKEQMADVRANVIIYAPMTSYHNYTFTNVTLGTLYDAFVGANATNSSIPDMASPALGQFAISYDLVSWNGNTTAYMKADLINRGPEYVGQCVAMNNTCVSTTNDTRPYNCTDLNGVTIPGNLSVSSYRDNCEIPCDRRFDCNTICECYGTCSTGEYCECDACVALNVNAAAENEFVDIRSIVTDQAAASVQIAATSVQAASHHHRRRLQAVTNDEIAAQLNNVLSQVGTVSTQQTSIASQMSTLKSQVDRANQLAEARANDNRLIDLISAGRADIQAGQARVEAKLDEIIGKQNEALAMADAAAKALSAIQGLAERQVAAQKALETAVMNQLTAIKTATYQNIISLTQALALWKRARRDRALTYKAAKLANVPCNSDPTASFGFALDNNNTVDTSTSRERNVGLTNRVIAGLLLHQTRTNDTLCPESKFDKIQKTCSGPRTVTPFGVDPVFKRGTTSYNADFDDVNGTQVINFYNCSVLGNPTYNVAFLNQTVNPAPYCAELYNPQKLPYAFHHYPLRNKAEGFPVLFDINLSQQGAQAWYTYLSEGLFLDGNTRTLTAELVTYNAPLRIFSYFYAKFSFTDGGSIKVSHRLNTVCVEFYNSYEDDVRFGLEIVLNIFICCMLLYNLWEIAHTQKTRGNFLKYFLSAWNWVEFCSNGLLFATMVMWWVITKDYAGDYTINIRYNAYQQLAPDANFLALNQNGQYLTDLNDSYQDLRELVDLLNWYFALNGINILLLIARMLKLMDFQPRLGVVTRSLWLAGPDLIHFAIVAGMVFVSYAMMGHLMFGNTVPEFATFGESINTCFEILLGNIDVNSSLRDLGGLQSVAGALFFWSYELLVYMVLLNFLLAIIVDAFSEVKEKTHETVGIHTELFTLLRDKWRSLLGRCSPHYISDSKLGELLRQWAGEGEEDDGKGGKDAEDKRKLLTILNEDMDEETLREVFKECLRDAPASTEKEGRETSQGLLARLFKRDRKAGESNAEATEAEIVQAAHYIIERFGAVPVEGDDEDEDDEEPMAPTALPATAVAPVAGGREAVLEKERDQLAQALERLAEVQRELAEGQRNLMNGQKQLAEQQSKLVQLMNESPPGQ</sequence>
<dbReference type="PANTHER" id="PTHR10877">
    <property type="entry name" value="POLYCYSTIN FAMILY MEMBER"/>
    <property type="match status" value="1"/>
</dbReference>
<feature type="domain" description="Polycystin cation channel PKD1/PKD2" evidence="8">
    <location>
        <begin position="1174"/>
        <end position="1332"/>
    </location>
</feature>
<keyword evidence="2 6" id="KW-0812">Transmembrane</keyword>